<keyword evidence="1" id="KW-0805">Transcription regulation</keyword>
<dbReference type="Proteomes" id="UP000284605">
    <property type="component" value="Unassembled WGS sequence"/>
</dbReference>
<dbReference type="Gene3D" id="1.10.10.10">
    <property type="entry name" value="Winged helix-like DNA-binding domain superfamily/Winged helix DNA-binding domain"/>
    <property type="match status" value="1"/>
</dbReference>
<dbReference type="OrthoDB" id="9782219at2"/>
<protein>
    <submittedName>
        <fullName evidence="5">Transcriptional regulator</fullName>
    </submittedName>
</protein>
<keyword evidence="3" id="KW-0804">Transcription</keyword>
<gene>
    <name evidence="5" type="ORF">D3874_21175</name>
</gene>
<dbReference type="InterPro" id="IPR002577">
    <property type="entry name" value="HTH_HxlR"/>
</dbReference>
<keyword evidence="2" id="KW-0238">DNA-binding</keyword>
<evidence type="ECO:0000313" key="5">
    <source>
        <dbReference type="EMBL" id="RJF89176.1"/>
    </source>
</evidence>
<dbReference type="AlphaFoldDB" id="A0A418WGL6"/>
<name>A0A418WGL6_9PROT</name>
<dbReference type="Pfam" id="PF01638">
    <property type="entry name" value="HxlR"/>
    <property type="match status" value="1"/>
</dbReference>
<accession>A0A418WGL6</accession>
<evidence type="ECO:0000313" key="6">
    <source>
        <dbReference type="Proteomes" id="UP000284605"/>
    </source>
</evidence>
<dbReference type="RefSeq" id="WP_119780540.1">
    <property type="nucleotide sequence ID" value="NZ_QYUK01000011.1"/>
</dbReference>
<dbReference type="PROSITE" id="PS51118">
    <property type="entry name" value="HTH_HXLR"/>
    <property type="match status" value="1"/>
</dbReference>
<evidence type="ECO:0000259" key="4">
    <source>
        <dbReference type="PROSITE" id="PS51118"/>
    </source>
</evidence>
<organism evidence="5 6">
    <name type="scientific">Oleomonas cavernae</name>
    <dbReference type="NCBI Taxonomy" id="2320859"/>
    <lineage>
        <taxon>Bacteria</taxon>
        <taxon>Pseudomonadati</taxon>
        <taxon>Pseudomonadota</taxon>
        <taxon>Alphaproteobacteria</taxon>
        <taxon>Acetobacterales</taxon>
        <taxon>Acetobacteraceae</taxon>
        <taxon>Oleomonas</taxon>
    </lineage>
</organism>
<sequence>MVAKTDLSGFNCSLARSLDIVGDWWTLLILRDAFLGADRFGEFQASLGIAKNILARRLEALVDQGMLERAGTAARPTYWPTQKSRDLLPAMLALMQWGDRWTAQGRPPMRAVDPAGNEIAPVTLRDAGGKTVPPADVRFVPGPGATPRTRGYMAAVQAKVAGD</sequence>
<dbReference type="InterPro" id="IPR036388">
    <property type="entry name" value="WH-like_DNA-bd_sf"/>
</dbReference>
<dbReference type="PANTHER" id="PTHR33204">
    <property type="entry name" value="TRANSCRIPTIONAL REGULATOR, MARR FAMILY"/>
    <property type="match status" value="1"/>
</dbReference>
<dbReference type="EMBL" id="QYUK01000011">
    <property type="protein sequence ID" value="RJF89176.1"/>
    <property type="molecule type" value="Genomic_DNA"/>
</dbReference>
<comment type="caution">
    <text evidence="5">The sequence shown here is derived from an EMBL/GenBank/DDBJ whole genome shotgun (WGS) entry which is preliminary data.</text>
</comment>
<keyword evidence="6" id="KW-1185">Reference proteome</keyword>
<feature type="domain" description="HTH hxlR-type" evidence="4">
    <location>
        <begin position="12"/>
        <end position="106"/>
    </location>
</feature>
<evidence type="ECO:0000256" key="3">
    <source>
        <dbReference type="ARBA" id="ARBA00023163"/>
    </source>
</evidence>
<dbReference type="InterPro" id="IPR036390">
    <property type="entry name" value="WH_DNA-bd_sf"/>
</dbReference>
<dbReference type="PANTHER" id="PTHR33204:SF18">
    <property type="entry name" value="TRANSCRIPTIONAL REGULATORY PROTEIN"/>
    <property type="match status" value="1"/>
</dbReference>
<reference evidence="5 6" key="1">
    <citation type="submission" date="2018-09" db="EMBL/GenBank/DDBJ databases">
        <authorList>
            <person name="Zhu H."/>
        </authorList>
    </citation>
    <scope>NUCLEOTIDE SEQUENCE [LARGE SCALE GENOMIC DNA]</scope>
    <source>
        <strain evidence="5 6">K1W22B-8</strain>
    </source>
</reference>
<dbReference type="SUPFAM" id="SSF46785">
    <property type="entry name" value="Winged helix' DNA-binding domain"/>
    <property type="match status" value="1"/>
</dbReference>
<evidence type="ECO:0000256" key="1">
    <source>
        <dbReference type="ARBA" id="ARBA00023015"/>
    </source>
</evidence>
<evidence type="ECO:0000256" key="2">
    <source>
        <dbReference type="ARBA" id="ARBA00023125"/>
    </source>
</evidence>
<dbReference type="GO" id="GO:0003677">
    <property type="term" value="F:DNA binding"/>
    <property type="evidence" value="ECO:0007669"/>
    <property type="project" value="UniProtKB-KW"/>
</dbReference>
<proteinExistence type="predicted"/>